<feature type="transmembrane region" description="Helical" evidence="1">
    <location>
        <begin position="78"/>
        <end position="97"/>
    </location>
</feature>
<evidence type="ECO:0000313" key="3">
    <source>
        <dbReference type="EMBL" id="EIM06823.1"/>
    </source>
</evidence>
<evidence type="ECO:0000256" key="1">
    <source>
        <dbReference type="SAM" id="Phobius"/>
    </source>
</evidence>
<feature type="transmembrane region" description="Helical" evidence="1">
    <location>
        <begin position="7"/>
        <end position="26"/>
    </location>
</feature>
<proteinExistence type="predicted"/>
<dbReference type="Proteomes" id="UP000092661">
    <property type="component" value="Chromosome"/>
</dbReference>
<accession>A0A1C7DHI7</accession>
<sequence length="161" mass="18692">MYKIFMLLYGLSAILLIAAFYGMNYFNAPVKNDDFWGGNGHLAFFIPVVLMPFILYFLYGTIELSMRIADRWLSQKKIVFGISLSLAYILATSLWTIRVADRFRMYIVDTKDAYNKPAQFPMFNVFSNHLFFNPFTFILVVLVCFVVGAVWSLARKTTRKM</sequence>
<reference evidence="5" key="2">
    <citation type="submission" date="2016-07" db="EMBL/GenBank/DDBJ databases">
        <authorList>
            <person name="See-Too W.S."/>
        </authorList>
    </citation>
    <scope>NUCLEOTIDE SEQUENCE [LARGE SCALE GENOMIC DNA]</scope>
    <source>
        <strain evidence="5">DSM 14505</strain>
    </source>
</reference>
<evidence type="ECO:0000313" key="5">
    <source>
        <dbReference type="Proteomes" id="UP000092661"/>
    </source>
</evidence>
<organism evidence="3 4">
    <name type="scientific">Planococcus antarcticus DSM 14505</name>
    <dbReference type="NCBI Taxonomy" id="1185653"/>
    <lineage>
        <taxon>Bacteria</taxon>
        <taxon>Bacillati</taxon>
        <taxon>Bacillota</taxon>
        <taxon>Bacilli</taxon>
        <taxon>Bacillales</taxon>
        <taxon>Caryophanaceae</taxon>
        <taxon>Planococcus</taxon>
    </lineage>
</organism>
<dbReference type="Proteomes" id="UP000004725">
    <property type="component" value="Unassembled WGS sequence"/>
</dbReference>
<dbReference type="KEGG" id="pana:BBH88_10630"/>
<dbReference type="eggNOG" id="ENOG5033DKA">
    <property type="taxonomic scope" value="Bacteria"/>
</dbReference>
<name>A0A1C7DHI7_9BACL</name>
<dbReference type="EMBL" id="CP016534">
    <property type="protein sequence ID" value="ANU10731.1"/>
    <property type="molecule type" value="Genomic_DNA"/>
</dbReference>
<keyword evidence="5" id="KW-1185">Reference proteome</keyword>
<dbReference type="RefSeq" id="WP_006829934.1">
    <property type="nucleotide sequence ID" value="NZ_AJYB01000026.1"/>
</dbReference>
<dbReference type="AlphaFoldDB" id="A0A1C7DHI7"/>
<keyword evidence="1" id="KW-0812">Transmembrane</keyword>
<protein>
    <recommendedName>
        <fullName evidence="6">DUF1648 domain-containing protein</fullName>
    </recommendedName>
</protein>
<evidence type="ECO:0008006" key="6">
    <source>
        <dbReference type="Google" id="ProtNLM"/>
    </source>
</evidence>
<evidence type="ECO:0000313" key="4">
    <source>
        <dbReference type="Proteomes" id="UP000004725"/>
    </source>
</evidence>
<dbReference type="OrthoDB" id="2739887at2"/>
<reference evidence="3 4" key="1">
    <citation type="journal article" date="2012" name="J. Bacteriol.">
        <title>Genome Sequence of the Antarctic Psychrophile Bacterium Planococcus antarcticus DSM 14505.</title>
        <authorList>
            <person name="Margolles A."/>
            <person name="Gueimonde M."/>
            <person name="Sanchez B."/>
        </authorList>
    </citation>
    <scope>NUCLEOTIDE SEQUENCE [LARGE SCALE GENOMIC DNA]</scope>
    <source>
        <strain evidence="3 4">DSM 14505</strain>
    </source>
</reference>
<gene>
    <name evidence="3" type="ORF">A1A1_09756</name>
    <name evidence="2" type="ORF">BBH88_10630</name>
</gene>
<dbReference type="EMBL" id="AJYB01000026">
    <property type="protein sequence ID" value="EIM06823.1"/>
    <property type="molecule type" value="Genomic_DNA"/>
</dbReference>
<evidence type="ECO:0000313" key="2">
    <source>
        <dbReference type="EMBL" id="ANU10731.1"/>
    </source>
</evidence>
<feature type="transmembrane region" description="Helical" evidence="1">
    <location>
        <begin position="131"/>
        <end position="154"/>
    </location>
</feature>
<keyword evidence="1" id="KW-1133">Transmembrane helix</keyword>
<feature type="transmembrane region" description="Helical" evidence="1">
    <location>
        <begin position="38"/>
        <end position="58"/>
    </location>
</feature>
<reference evidence="2" key="3">
    <citation type="submission" date="2016-10" db="EMBL/GenBank/DDBJ databases">
        <authorList>
            <person name="See-Too W.S."/>
        </authorList>
    </citation>
    <scope>NUCLEOTIDE SEQUENCE</scope>
    <source>
        <strain evidence="2">DSM 14505</strain>
    </source>
</reference>
<keyword evidence="1" id="KW-0472">Membrane</keyword>